<dbReference type="InterPro" id="IPR001199">
    <property type="entry name" value="Cyt_B5-like_heme/steroid-bd"/>
</dbReference>
<dbReference type="OrthoDB" id="10257697at2759"/>
<evidence type="ECO:0000313" key="6">
    <source>
        <dbReference type="Proteomes" id="UP000298493"/>
    </source>
</evidence>
<gene>
    <name evidence="5" type="ORF">E6O75_ATG10607</name>
</gene>
<evidence type="ECO:0000256" key="1">
    <source>
        <dbReference type="ARBA" id="ARBA00038357"/>
    </source>
</evidence>
<evidence type="ECO:0000313" key="5">
    <source>
        <dbReference type="EMBL" id="TID17962.1"/>
    </source>
</evidence>
<evidence type="ECO:0000259" key="4">
    <source>
        <dbReference type="SMART" id="SM01117"/>
    </source>
</evidence>
<dbReference type="FunFam" id="3.10.120.10:FF:000018">
    <property type="entry name" value="Heme/steroid binding domain protein, putative"/>
    <property type="match status" value="1"/>
</dbReference>
<dbReference type="InterPro" id="IPR036400">
    <property type="entry name" value="Cyt_B5-like_heme/steroid_sf"/>
</dbReference>
<dbReference type="GO" id="GO:0016020">
    <property type="term" value="C:membrane"/>
    <property type="evidence" value="ECO:0007669"/>
    <property type="project" value="TreeGrafter"/>
</dbReference>
<keyword evidence="3" id="KW-1133">Transmembrane helix</keyword>
<dbReference type="SUPFAM" id="SSF55856">
    <property type="entry name" value="Cytochrome b5-like heme/steroid binding domain"/>
    <property type="match status" value="1"/>
</dbReference>
<organism evidence="5 6">
    <name type="scientific">Venturia nashicola</name>
    <dbReference type="NCBI Taxonomy" id="86259"/>
    <lineage>
        <taxon>Eukaryota</taxon>
        <taxon>Fungi</taxon>
        <taxon>Dikarya</taxon>
        <taxon>Ascomycota</taxon>
        <taxon>Pezizomycotina</taxon>
        <taxon>Dothideomycetes</taxon>
        <taxon>Pleosporomycetidae</taxon>
        <taxon>Venturiales</taxon>
        <taxon>Venturiaceae</taxon>
        <taxon>Venturia</taxon>
    </lineage>
</organism>
<feature type="transmembrane region" description="Helical" evidence="3">
    <location>
        <begin position="40"/>
        <end position="58"/>
    </location>
</feature>
<dbReference type="EMBL" id="SNSC02000015">
    <property type="protein sequence ID" value="TID17962.1"/>
    <property type="molecule type" value="Genomic_DNA"/>
</dbReference>
<dbReference type="Proteomes" id="UP000298493">
    <property type="component" value="Unassembled WGS sequence"/>
</dbReference>
<dbReference type="SMART" id="SM01117">
    <property type="entry name" value="Cyt-b5"/>
    <property type="match status" value="1"/>
</dbReference>
<proteinExistence type="inferred from homology"/>
<keyword evidence="3" id="KW-0812">Transmembrane</keyword>
<reference evidence="5 6" key="1">
    <citation type="submission" date="2019-04" db="EMBL/GenBank/DDBJ databases">
        <title>High contiguity whole genome sequence and gene annotation resource for two Venturia nashicola isolates.</title>
        <authorList>
            <person name="Prokchorchik M."/>
            <person name="Won K."/>
            <person name="Lee Y."/>
            <person name="Choi E.D."/>
            <person name="Segonzac C."/>
            <person name="Sohn K.H."/>
        </authorList>
    </citation>
    <scope>NUCLEOTIDE SEQUENCE [LARGE SCALE GENOMIC DNA]</scope>
    <source>
        <strain evidence="5 6">PRI2</strain>
    </source>
</reference>
<protein>
    <submittedName>
        <fullName evidence="5">Cytochrome b5</fullName>
    </submittedName>
</protein>
<sequence length="248" mass="27241">MAENEARRRVPVTKTENESATPQTTSSTAEKRSGINVVDILRGITGLLLLTAALSWFITGESIVWNWRQLPTLLGSAKRAVGGEVLLTDAELAQYDGTDLSKPIYVGLNGSIYDVSASPQTYGAGGGYSFFSGKDAARAFVTGCFQEDLTPDLRGVEDMYIPIDSPSDATLSKRDLKIRREQELRQAKKKVKEGIAHWATVFSGETGKPYFLAGRIKREKGWLDKLPKRALCKAAQEGRPQREENTKA</sequence>
<dbReference type="AlphaFoldDB" id="A0A4Z1NWW9"/>
<feature type="region of interest" description="Disordered" evidence="2">
    <location>
        <begin position="1"/>
        <end position="30"/>
    </location>
</feature>
<keyword evidence="6" id="KW-1185">Reference proteome</keyword>
<dbReference type="Pfam" id="PF00173">
    <property type="entry name" value="Cyt-b5"/>
    <property type="match status" value="1"/>
</dbReference>
<accession>A0A4Z1NWW9</accession>
<dbReference type="InterPro" id="IPR050577">
    <property type="entry name" value="MAPR/NEUFC/NENF-like"/>
</dbReference>
<dbReference type="GO" id="GO:0012505">
    <property type="term" value="C:endomembrane system"/>
    <property type="evidence" value="ECO:0007669"/>
    <property type="project" value="TreeGrafter"/>
</dbReference>
<evidence type="ECO:0000256" key="2">
    <source>
        <dbReference type="SAM" id="MobiDB-lite"/>
    </source>
</evidence>
<dbReference type="PANTHER" id="PTHR10281:SF76">
    <property type="entry name" value="CALCUTTA CUP-RELATED"/>
    <property type="match status" value="1"/>
</dbReference>
<comment type="caution">
    <text evidence="5">The sequence shown here is derived from an EMBL/GenBank/DDBJ whole genome shotgun (WGS) entry which is preliminary data.</text>
</comment>
<evidence type="ECO:0000256" key="3">
    <source>
        <dbReference type="SAM" id="Phobius"/>
    </source>
</evidence>
<comment type="similarity">
    <text evidence="1">Belongs to the cytochrome b5 family. MAPR subfamily.</text>
</comment>
<keyword evidence="3" id="KW-0472">Membrane</keyword>
<feature type="domain" description="Cytochrome b5 heme-binding" evidence="4">
    <location>
        <begin position="87"/>
        <end position="172"/>
    </location>
</feature>
<name>A0A4Z1NWW9_9PEZI</name>
<dbReference type="PANTHER" id="PTHR10281">
    <property type="entry name" value="MEMBRANE-ASSOCIATED PROGESTERONE RECEPTOR COMPONENT-RELATED"/>
    <property type="match status" value="1"/>
</dbReference>
<dbReference type="Gene3D" id="3.10.120.10">
    <property type="entry name" value="Cytochrome b5-like heme/steroid binding domain"/>
    <property type="match status" value="1"/>
</dbReference>
<feature type="compositionally biased region" description="Polar residues" evidence="2">
    <location>
        <begin position="18"/>
        <end position="28"/>
    </location>
</feature>